<comment type="caution">
    <text evidence="1">The sequence shown here is derived from an EMBL/GenBank/DDBJ whole genome shotgun (WGS) entry which is preliminary data.</text>
</comment>
<dbReference type="EMBL" id="SLXT01000022">
    <property type="protein sequence ID" value="TCP62434.1"/>
    <property type="molecule type" value="Genomic_DNA"/>
</dbReference>
<dbReference type="AlphaFoldDB" id="A0A4R2RHZ7"/>
<organism evidence="1 2">
    <name type="scientific">Heliophilum fasciatum</name>
    <dbReference type="NCBI Taxonomy" id="35700"/>
    <lineage>
        <taxon>Bacteria</taxon>
        <taxon>Bacillati</taxon>
        <taxon>Bacillota</taxon>
        <taxon>Clostridia</taxon>
        <taxon>Eubacteriales</taxon>
        <taxon>Heliobacteriaceae</taxon>
        <taxon>Heliophilum</taxon>
    </lineage>
</organism>
<evidence type="ECO:0000313" key="1">
    <source>
        <dbReference type="EMBL" id="TCP62434.1"/>
    </source>
</evidence>
<name>A0A4R2RHZ7_9FIRM</name>
<proteinExistence type="predicted"/>
<sequence>MGDSLILTLGLLAVLALVSLATWTVRLYGPVLARYLHIHASIAERQQIYWWAKAAVVYGRRHWADCSAEEQRQRMGLWLAERLADQGIVEGDEARQGMLALALEQAEHQQSLRMAGIGRKKLNGD</sequence>
<accession>A0A4R2RHZ7</accession>
<gene>
    <name evidence="1" type="ORF">EDD73_1224</name>
</gene>
<evidence type="ECO:0000313" key="2">
    <source>
        <dbReference type="Proteomes" id="UP000294813"/>
    </source>
</evidence>
<dbReference type="Proteomes" id="UP000294813">
    <property type="component" value="Unassembled WGS sequence"/>
</dbReference>
<keyword evidence="2" id="KW-1185">Reference proteome</keyword>
<reference evidence="1 2" key="1">
    <citation type="submission" date="2019-03" db="EMBL/GenBank/DDBJ databases">
        <title>Genomic Encyclopedia of Type Strains, Phase IV (KMG-IV): sequencing the most valuable type-strain genomes for metagenomic binning, comparative biology and taxonomic classification.</title>
        <authorList>
            <person name="Goeker M."/>
        </authorList>
    </citation>
    <scope>NUCLEOTIDE SEQUENCE [LARGE SCALE GENOMIC DNA]</scope>
    <source>
        <strain evidence="1 2">DSM 11170</strain>
    </source>
</reference>
<protein>
    <submittedName>
        <fullName evidence="1">Uncharacterized protein</fullName>
    </submittedName>
</protein>